<accession>A0AAW3TT94</accession>
<dbReference type="Pfam" id="PF09956">
    <property type="entry name" value="Phage_cement_2"/>
    <property type="match status" value="1"/>
</dbReference>
<evidence type="ECO:0000313" key="2">
    <source>
        <dbReference type="Proteomes" id="UP000528945"/>
    </source>
</evidence>
<dbReference type="InterPro" id="IPR011231">
    <property type="entry name" value="Phage_VT1-Sakai_H0018"/>
</dbReference>
<sequence>MKIFVQEGHALDFVAPAGGVTSGVPLLVGTVLVIPATTAKEGETFAGWIEGVYTLPCATGTAWATPCLPIYWDDANKRVTTTANGNTKIGMTGAAKVAADAAGNVKLIPTV</sequence>
<dbReference type="RefSeq" id="WP_147035315.1">
    <property type="nucleotide sequence ID" value="NZ_JACIDB010000002.1"/>
</dbReference>
<proteinExistence type="predicted"/>
<dbReference type="Proteomes" id="UP000528945">
    <property type="component" value="Unassembled WGS sequence"/>
</dbReference>
<organism evidence="1 2">
    <name type="scientific">Sphingomonas aquatilis</name>
    <dbReference type="NCBI Taxonomy" id="93063"/>
    <lineage>
        <taxon>Bacteria</taxon>
        <taxon>Pseudomonadati</taxon>
        <taxon>Pseudomonadota</taxon>
        <taxon>Alphaproteobacteria</taxon>
        <taxon>Sphingomonadales</taxon>
        <taxon>Sphingomonadaceae</taxon>
        <taxon>Sphingomonas</taxon>
    </lineage>
</organism>
<gene>
    <name evidence="1" type="ORF">GGR47_001540</name>
</gene>
<name>A0AAW3TT94_9SPHN</name>
<dbReference type="AlphaFoldDB" id="A0AAW3TT94"/>
<comment type="caution">
    <text evidence="1">The sequence shown here is derived from an EMBL/GenBank/DDBJ whole genome shotgun (WGS) entry which is preliminary data.</text>
</comment>
<reference evidence="1 2" key="1">
    <citation type="submission" date="2020-08" db="EMBL/GenBank/DDBJ databases">
        <title>Genomic Encyclopedia of Type Strains, Phase IV (KMG-IV): sequencing the most valuable type-strain genomes for metagenomic binning, comparative biology and taxonomic classification.</title>
        <authorList>
            <person name="Goeker M."/>
        </authorList>
    </citation>
    <scope>NUCLEOTIDE SEQUENCE [LARGE SCALE GENOMIC DNA]</scope>
    <source>
        <strain evidence="1 2">DSM 15581</strain>
    </source>
</reference>
<evidence type="ECO:0000313" key="1">
    <source>
        <dbReference type="EMBL" id="MBB3875305.1"/>
    </source>
</evidence>
<keyword evidence="2" id="KW-1185">Reference proteome</keyword>
<protein>
    <submittedName>
        <fullName evidence="1">RecA/RadA family phage recombinase</fullName>
    </submittedName>
</protein>
<dbReference type="EMBL" id="JACIDB010000002">
    <property type="protein sequence ID" value="MBB3875305.1"/>
    <property type="molecule type" value="Genomic_DNA"/>
</dbReference>